<name>A0A7W7VSF0_KITKI</name>
<dbReference type="GO" id="GO:0006572">
    <property type="term" value="P:L-tyrosine catabolic process"/>
    <property type="evidence" value="ECO:0007669"/>
    <property type="project" value="TreeGrafter"/>
</dbReference>
<evidence type="ECO:0000256" key="1">
    <source>
        <dbReference type="ARBA" id="ARBA00001962"/>
    </source>
</evidence>
<evidence type="ECO:0000313" key="7">
    <source>
        <dbReference type="EMBL" id="MBB4921106.1"/>
    </source>
</evidence>
<dbReference type="Pfam" id="PF00903">
    <property type="entry name" value="Glyoxalase"/>
    <property type="match status" value="2"/>
</dbReference>
<organism evidence="7 8">
    <name type="scientific">Kitasatospora kifunensis</name>
    <name type="common">Streptomyces kifunensis</name>
    <dbReference type="NCBI Taxonomy" id="58351"/>
    <lineage>
        <taxon>Bacteria</taxon>
        <taxon>Bacillati</taxon>
        <taxon>Actinomycetota</taxon>
        <taxon>Actinomycetes</taxon>
        <taxon>Kitasatosporales</taxon>
        <taxon>Streptomycetaceae</taxon>
        <taxon>Kitasatospora</taxon>
    </lineage>
</organism>
<keyword evidence="4" id="KW-0408">Iron</keyword>
<dbReference type="InterPro" id="IPR005956">
    <property type="entry name" value="4OHPhenylPyrv_dOase"/>
</dbReference>
<dbReference type="EC" id="1.13.11.46" evidence="7"/>
<dbReference type="PROSITE" id="PS51819">
    <property type="entry name" value="VOC"/>
    <property type="match status" value="2"/>
</dbReference>
<evidence type="ECO:0000256" key="5">
    <source>
        <dbReference type="SAM" id="MobiDB-lite"/>
    </source>
</evidence>
<dbReference type="PANTHER" id="PTHR11959">
    <property type="entry name" value="4-HYDROXYPHENYLPYRUVATE DIOXYGENASE"/>
    <property type="match status" value="1"/>
</dbReference>
<dbReference type="Proteomes" id="UP000540506">
    <property type="component" value="Unassembled WGS sequence"/>
</dbReference>
<dbReference type="Gene3D" id="3.10.180.10">
    <property type="entry name" value="2,3-Dihydroxybiphenyl 1,2-Dioxygenase, domain 1"/>
    <property type="match status" value="2"/>
</dbReference>
<reference evidence="7 8" key="1">
    <citation type="submission" date="2020-08" db="EMBL/GenBank/DDBJ databases">
        <title>Sequencing the genomes of 1000 actinobacteria strains.</title>
        <authorList>
            <person name="Klenk H.-P."/>
        </authorList>
    </citation>
    <scope>NUCLEOTIDE SEQUENCE [LARGE SCALE GENOMIC DNA]</scope>
    <source>
        <strain evidence="7 8">DSM 41654</strain>
    </source>
</reference>
<evidence type="ECO:0000256" key="3">
    <source>
        <dbReference type="ARBA" id="ARBA00022737"/>
    </source>
</evidence>
<dbReference type="InterPro" id="IPR004360">
    <property type="entry name" value="Glyas_Fos-R_dOase_dom"/>
</dbReference>
<keyword evidence="8" id="KW-1185">Reference proteome</keyword>
<dbReference type="PANTHER" id="PTHR11959:SF1">
    <property type="entry name" value="4-HYDROXYPHENYLPYRUVATE DIOXYGENASE"/>
    <property type="match status" value="1"/>
</dbReference>
<dbReference type="InterPro" id="IPR029068">
    <property type="entry name" value="Glyas_Bleomycin-R_OHBP_Dase"/>
</dbReference>
<gene>
    <name evidence="7" type="ORF">FHR34_000099</name>
</gene>
<comment type="cofactor">
    <cofactor evidence="1">
        <name>Fe cation</name>
        <dbReference type="ChEBI" id="CHEBI:24875"/>
    </cofactor>
</comment>
<sequence length="328" mass="35491">MAVQEIAYVELYTRNSPAAVDYLTSSLGFTRVADSVLADRSSVLLRQGEAQLILTSGRGIWKFLDEHGDGIADIALTCDEVGATGRAAQAAGAQVCSPRSGDPVVSGFGGVCHTLLPSADSAAPKLPSGRRWTATPGAPTRPVGRVRSLDQVALCLEGGSLAAHADFYQKAFGFTRRSTEHIDLGEQAMDSVVLSNACERAVFTLLAPDRAKDSGQLDAFLARNGGPGVQRLAFLVEDLLAAAHDFRDRGAEFLSTPDTYFQLVAERITGMRDELLEPHGEMLQLFSRSPFERDTLFFELVQRHGARQFGDSNLRSLYEAVERDRLTA</sequence>
<feature type="domain" description="VOC" evidence="6">
    <location>
        <begin position="148"/>
        <end position="288"/>
    </location>
</feature>
<dbReference type="GO" id="GO:0003868">
    <property type="term" value="F:4-hydroxyphenylpyruvate dioxygenase activity"/>
    <property type="evidence" value="ECO:0007669"/>
    <property type="project" value="InterPro"/>
</dbReference>
<evidence type="ECO:0000256" key="4">
    <source>
        <dbReference type="ARBA" id="ARBA00023004"/>
    </source>
</evidence>
<evidence type="ECO:0000313" key="8">
    <source>
        <dbReference type="Proteomes" id="UP000540506"/>
    </source>
</evidence>
<keyword evidence="3" id="KW-0677">Repeat</keyword>
<evidence type="ECO:0000256" key="2">
    <source>
        <dbReference type="ARBA" id="ARBA00005877"/>
    </source>
</evidence>
<proteinExistence type="inferred from homology"/>
<comment type="caution">
    <text evidence="7">The sequence shown here is derived from an EMBL/GenBank/DDBJ whole genome shotgun (WGS) entry which is preliminary data.</text>
</comment>
<keyword evidence="7" id="KW-0560">Oxidoreductase</keyword>
<dbReference type="RefSeq" id="WP_184933491.1">
    <property type="nucleotide sequence ID" value="NZ_JACHJV010000001.1"/>
</dbReference>
<evidence type="ECO:0000259" key="6">
    <source>
        <dbReference type="PROSITE" id="PS51819"/>
    </source>
</evidence>
<dbReference type="EMBL" id="JACHJV010000001">
    <property type="protein sequence ID" value="MBB4921106.1"/>
    <property type="molecule type" value="Genomic_DNA"/>
</dbReference>
<feature type="domain" description="VOC" evidence="6">
    <location>
        <begin position="5"/>
        <end position="137"/>
    </location>
</feature>
<dbReference type="SUPFAM" id="SSF54593">
    <property type="entry name" value="Glyoxalase/Bleomycin resistance protein/Dihydroxybiphenyl dioxygenase"/>
    <property type="match status" value="1"/>
</dbReference>
<dbReference type="AlphaFoldDB" id="A0A7W7VSF0"/>
<comment type="similarity">
    <text evidence="2">Belongs to the 4HPPD family.</text>
</comment>
<protein>
    <submittedName>
        <fullName evidence="7">4-hydroxymandelate synthase</fullName>
        <ecNumber evidence="7">1.13.11.46</ecNumber>
    </submittedName>
</protein>
<accession>A0A7W7VSF0</accession>
<dbReference type="GO" id="GO:0050585">
    <property type="term" value="F:4-hydroxymandelate synthase activity"/>
    <property type="evidence" value="ECO:0007669"/>
    <property type="project" value="UniProtKB-EC"/>
</dbReference>
<dbReference type="InterPro" id="IPR037523">
    <property type="entry name" value="VOC_core"/>
</dbReference>
<feature type="region of interest" description="Disordered" evidence="5">
    <location>
        <begin position="122"/>
        <end position="143"/>
    </location>
</feature>